<evidence type="ECO:0000313" key="8">
    <source>
        <dbReference type="EMBL" id="KAH9304423.1"/>
    </source>
</evidence>
<feature type="domain" description="MBD" evidence="7">
    <location>
        <begin position="42"/>
        <end position="120"/>
    </location>
</feature>
<evidence type="ECO:0000256" key="4">
    <source>
        <dbReference type="ARBA" id="ARBA00023163"/>
    </source>
</evidence>
<dbReference type="GO" id="GO:0003677">
    <property type="term" value="F:DNA binding"/>
    <property type="evidence" value="ECO:0007669"/>
    <property type="project" value="UniProtKB-KW"/>
</dbReference>
<name>A0AA38CTF8_TAXCH</name>
<comment type="subcellular location">
    <subcellularLocation>
        <location evidence="1">Nucleus</location>
    </subcellularLocation>
</comment>
<feature type="region of interest" description="Disordered" evidence="6">
    <location>
        <begin position="284"/>
        <end position="332"/>
    </location>
</feature>
<dbReference type="PANTHER" id="PTHR12396:SF38">
    <property type="entry name" value="METHYL-CPG-BINDING DOMAIN-CONTAINING PROTEIN 7"/>
    <property type="match status" value="1"/>
</dbReference>
<evidence type="ECO:0000256" key="5">
    <source>
        <dbReference type="ARBA" id="ARBA00023242"/>
    </source>
</evidence>
<dbReference type="EMBL" id="JAHRHJ020000008">
    <property type="protein sequence ID" value="KAH9304423.1"/>
    <property type="molecule type" value="Genomic_DNA"/>
</dbReference>
<sequence length="424" mass="46840">MESKELVIVKEEQICPEMLLPVQTIPPEFDLAELLGRRNRALGEIIQNPDWLPSGWITEIRTRKSGLSAGQTDKYYFQPGNGGRFRSKAEVMRYLQTGSKDKPKSISNAQESLNHTTSSFITDISNAQTQLHPITDNLIAGIPNAQAQTQHTASAFFESMSNAPTLPEHTGRSFNASLSNVQTHSDPPACGCSKPVYYYRPVVCESPLYAEHPGLYPVVYFPVIGNCEDRFKHPPANFFQNLGDLKPIFSQPSNAPPPYSSQYDFFRESLGPHKGDSRINAGHEISENVPGESTTKNKKPTLACGLAASNPGDFRRPSSSHQVPQPRQNSYPISNPIAPNSLALSCNISKFTVTTPAGVFSAHLQYRPSSVMEQQHYKPPITSQIQTQSIPKRAMRGQLSPEQLSLFNQSQINSTCTALVPWKA</sequence>
<proteinExistence type="predicted"/>
<keyword evidence="5" id="KW-0539">Nucleus</keyword>
<dbReference type="InterPro" id="IPR016177">
    <property type="entry name" value="DNA-bd_dom_sf"/>
</dbReference>
<reference evidence="8 9" key="1">
    <citation type="journal article" date="2021" name="Nat. Plants">
        <title>The Taxus genome provides insights into paclitaxel biosynthesis.</title>
        <authorList>
            <person name="Xiong X."/>
            <person name="Gou J."/>
            <person name="Liao Q."/>
            <person name="Li Y."/>
            <person name="Zhou Q."/>
            <person name="Bi G."/>
            <person name="Li C."/>
            <person name="Du R."/>
            <person name="Wang X."/>
            <person name="Sun T."/>
            <person name="Guo L."/>
            <person name="Liang H."/>
            <person name="Lu P."/>
            <person name="Wu Y."/>
            <person name="Zhang Z."/>
            <person name="Ro D.K."/>
            <person name="Shang Y."/>
            <person name="Huang S."/>
            <person name="Yan J."/>
        </authorList>
    </citation>
    <scope>NUCLEOTIDE SEQUENCE [LARGE SCALE GENOMIC DNA]</scope>
    <source>
        <strain evidence="8">Ta-2019</strain>
    </source>
</reference>
<dbReference type="PANTHER" id="PTHR12396">
    <property type="entry name" value="METHYL-CPG BINDING PROTEIN, MBD"/>
    <property type="match status" value="1"/>
</dbReference>
<feature type="compositionally biased region" description="Polar residues" evidence="6">
    <location>
        <begin position="317"/>
        <end position="332"/>
    </location>
</feature>
<keyword evidence="3" id="KW-0238">DNA-binding</keyword>
<accession>A0AA38CTF8</accession>
<dbReference type="Gene3D" id="3.30.890.10">
    <property type="entry name" value="Methyl-cpg-binding Protein 2, Chain A"/>
    <property type="match status" value="1"/>
</dbReference>
<evidence type="ECO:0000256" key="2">
    <source>
        <dbReference type="ARBA" id="ARBA00023015"/>
    </source>
</evidence>
<keyword evidence="4" id="KW-0804">Transcription</keyword>
<dbReference type="InterPro" id="IPR001739">
    <property type="entry name" value="Methyl_CpG_DNA-bd"/>
</dbReference>
<dbReference type="AlphaFoldDB" id="A0AA38CTF8"/>
<dbReference type="GO" id="GO:0005634">
    <property type="term" value="C:nucleus"/>
    <property type="evidence" value="ECO:0007669"/>
    <property type="project" value="UniProtKB-SubCell"/>
</dbReference>
<comment type="caution">
    <text evidence="8">The sequence shown here is derived from an EMBL/GenBank/DDBJ whole genome shotgun (WGS) entry which is preliminary data.</text>
</comment>
<evidence type="ECO:0000256" key="6">
    <source>
        <dbReference type="SAM" id="MobiDB-lite"/>
    </source>
</evidence>
<dbReference type="PROSITE" id="PS50982">
    <property type="entry name" value="MBD"/>
    <property type="match status" value="1"/>
</dbReference>
<evidence type="ECO:0000256" key="1">
    <source>
        <dbReference type="ARBA" id="ARBA00004123"/>
    </source>
</evidence>
<dbReference type="Pfam" id="PF01429">
    <property type="entry name" value="MBD"/>
    <property type="match status" value="1"/>
</dbReference>
<gene>
    <name evidence="8" type="ORF">KI387_008827</name>
</gene>
<dbReference type="SUPFAM" id="SSF54171">
    <property type="entry name" value="DNA-binding domain"/>
    <property type="match status" value="1"/>
</dbReference>
<keyword evidence="9" id="KW-1185">Reference proteome</keyword>
<organism evidence="8 9">
    <name type="scientific">Taxus chinensis</name>
    <name type="common">Chinese yew</name>
    <name type="synonym">Taxus wallichiana var. chinensis</name>
    <dbReference type="NCBI Taxonomy" id="29808"/>
    <lineage>
        <taxon>Eukaryota</taxon>
        <taxon>Viridiplantae</taxon>
        <taxon>Streptophyta</taxon>
        <taxon>Embryophyta</taxon>
        <taxon>Tracheophyta</taxon>
        <taxon>Spermatophyta</taxon>
        <taxon>Pinopsida</taxon>
        <taxon>Pinidae</taxon>
        <taxon>Conifers II</taxon>
        <taxon>Cupressales</taxon>
        <taxon>Taxaceae</taxon>
        <taxon>Taxus</taxon>
    </lineage>
</organism>
<evidence type="ECO:0000259" key="7">
    <source>
        <dbReference type="PROSITE" id="PS50982"/>
    </source>
</evidence>
<evidence type="ECO:0000313" key="9">
    <source>
        <dbReference type="Proteomes" id="UP000824469"/>
    </source>
</evidence>
<dbReference type="Proteomes" id="UP000824469">
    <property type="component" value="Unassembled WGS sequence"/>
</dbReference>
<evidence type="ECO:0000256" key="3">
    <source>
        <dbReference type="ARBA" id="ARBA00023125"/>
    </source>
</evidence>
<protein>
    <recommendedName>
        <fullName evidence="7">MBD domain-containing protein</fullName>
    </recommendedName>
</protein>
<keyword evidence="2" id="KW-0805">Transcription regulation</keyword>